<feature type="transmembrane region" description="Helical" evidence="13">
    <location>
        <begin position="149"/>
        <end position="170"/>
    </location>
</feature>
<dbReference type="Pfam" id="PF01292">
    <property type="entry name" value="Ni_hydr_CYTB"/>
    <property type="match status" value="1"/>
</dbReference>
<comment type="caution">
    <text evidence="15">The sequence shown here is derived from an EMBL/GenBank/DDBJ whole genome shotgun (WGS) entry which is preliminary data.</text>
</comment>
<feature type="transmembrane region" description="Helical" evidence="13">
    <location>
        <begin position="53"/>
        <end position="73"/>
    </location>
</feature>
<evidence type="ECO:0000256" key="10">
    <source>
        <dbReference type="ARBA" id="ARBA00023004"/>
    </source>
</evidence>
<evidence type="ECO:0000256" key="1">
    <source>
        <dbReference type="ARBA" id="ARBA00001970"/>
    </source>
</evidence>
<reference evidence="15 16" key="1">
    <citation type="submission" date="2020-08" db="EMBL/GenBank/DDBJ databases">
        <title>Genomic Encyclopedia of Type Strains, Phase IV (KMG-IV): sequencing the most valuable type-strain genomes for metagenomic binning, comparative biology and taxonomic classification.</title>
        <authorList>
            <person name="Goeker M."/>
        </authorList>
    </citation>
    <scope>NUCLEOTIDE SEQUENCE [LARGE SCALE GENOMIC DNA]</scope>
    <source>
        <strain evidence="15 16">DSM 25024</strain>
    </source>
</reference>
<evidence type="ECO:0000256" key="11">
    <source>
        <dbReference type="ARBA" id="ARBA00023136"/>
    </source>
</evidence>
<keyword evidence="6 13" id="KW-0812">Transmembrane</keyword>
<keyword evidence="3" id="KW-0813">Transport</keyword>
<dbReference type="PANTHER" id="PTHR30529">
    <property type="entry name" value="CYTOCHROME B561"/>
    <property type="match status" value="1"/>
</dbReference>
<evidence type="ECO:0000259" key="14">
    <source>
        <dbReference type="Pfam" id="PF01292"/>
    </source>
</evidence>
<accession>A0A7W6BRD7</accession>
<protein>
    <submittedName>
        <fullName evidence="15">Cytochrome b561</fullName>
    </submittedName>
</protein>
<dbReference type="EMBL" id="JACIDO010000005">
    <property type="protein sequence ID" value="MBB3936668.1"/>
    <property type="molecule type" value="Genomic_DNA"/>
</dbReference>
<evidence type="ECO:0000256" key="12">
    <source>
        <dbReference type="ARBA" id="ARBA00037975"/>
    </source>
</evidence>
<keyword evidence="9 13" id="KW-1133">Transmembrane helix</keyword>
<proteinExistence type="inferred from homology"/>
<comment type="similarity">
    <text evidence="12">Belongs to the cytochrome b561 family.</text>
</comment>
<dbReference type="InterPro" id="IPR016174">
    <property type="entry name" value="Di-haem_cyt_TM"/>
</dbReference>
<dbReference type="SUPFAM" id="SSF81342">
    <property type="entry name" value="Transmembrane di-heme cytochromes"/>
    <property type="match status" value="1"/>
</dbReference>
<keyword evidence="4" id="KW-1003">Cell membrane</keyword>
<evidence type="ECO:0000256" key="6">
    <source>
        <dbReference type="ARBA" id="ARBA00022692"/>
    </source>
</evidence>
<keyword evidence="7" id="KW-0479">Metal-binding</keyword>
<evidence type="ECO:0000256" key="13">
    <source>
        <dbReference type="SAM" id="Phobius"/>
    </source>
</evidence>
<evidence type="ECO:0000313" key="15">
    <source>
        <dbReference type="EMBL" id="MBB3936668.1"/>
    </source>
</evidence>
<evidence type="ECO:0000256" key="7">
    <source>
        <dbReference type="ARBA" id="ARBA00022723"/>
    </source>
</evidence>
<dbReference type="OrthoDB" id="7280471at2"/>
<evidence type="ECO:0000256" key="4">
    <source>
        <dbReference type="ARBA" id="ARBA00022475"/>
    </source>
</evidence>
<keyword evidence="10" id="KW-0408">Iron</keyword>
<comment type="subcellular location">
    <subcellularLocation>
        <location evidence="2">Cell membrane</location>
        <topology evidence="2">Multi-pass membrane protein</topology>
    </subcellularLocation>
</comment>
<dbReference type="GO" id="GO:0009055">
    <property type="term" value="F:electron transfer activity"/>
    <property type="evidence" value="ECO:0007669"/>
    <property type="project" value="InterPro"/>
</dbReference>
<dbReference type="GO" id="GO:0005886">
    <property type="term" value="C:plasma membrane"/>
    <property type="evidence" value="ECO:0007669"/>
    <property type="project" value="UniProtKB-SubCell"/>
</dbReference>
<dbReference type="Proteomes" id="UP000531216">
    <property type="component" value="Unassembled WGS sequence"/>
</dbReference>
<dbReference type="RefSeq" id="WP_090962145.1">
    <property type="nucleotide sequence ID" value="NZ_FOOA01000005.1"/>
</dbReference>
<evidence type="ECO:0000256" key="2">
    <source>
        <dbReference type="ARBA" id="ARBA00004651"/>
    </source>
</evidence>
<dbReference type="InterPro" id="IPR011577">
    <property type="entry name" value="Cyt_b561_bac/Ni-Hgenase"/>
</dbReference>
<feature type="domain" description="Cytochrome b561 bacterial/Ni-hydrogenase" evidence="14">
    <location>
        <begin position="13"/>
        <end position="183"/>
    </location>
</feature>
<dbReference type="InterPro" id="IPR052168">
    <property type="entry name" value="Cytochrome_b561_oxidase"/>
</dbReference>
<dbReference type="GO" id="GO:0020037">
    <property type="term" value="F:heme binding"/>
    <property type="evidence" value="ECO:0007669"/>
    <property type="project" value="TreeGrafter"/>
</dbReference>
<evidence type="ECO:0000256" key="9">
    <source>
        <dbReference type="ARBA" id="ARBA00022989"/>
    </source>
</evidence>
<feature type="transmembrane region" description="Helical" evidence="13">
    <location>
        <begin position="94"/>
        <end position="115"/>
    </location>
</feature>
<keyword evidence="5" id="KW-0349">Heme</keyword>
<dbReference type="Gene3D" id="1.20.950.20">
    <property type="entry name" value="Transmembrane di-heme cytochromes, Chain C"/>
    <property type="match status" value="1"/>
</dbReference>
<dbReference type="PANTHER" id="PTHR30529:SF1">
    <property type="entry name" value="CYTOCHROME B561 HOMOLOG 2"/>
    <property type="match status" value="1"/>
</dbReference>
<dbReference type="AlphaFoldDB" id="A0A7W6BRD7"/>
<organism evidence="15 16">
    <name type="scientific">Aureimonas phyllosphaerae</name>
    <dbReference type="NCBI Taxonomy" id="1166078"/>
    <lineage>
        <taxon>Bacteria</taxon>
        <taxon>Pseudomonadati</taxon>
        <taxon>Pseudomonadota</taxon>
        <taxon>Alphaproteobacteria</taxon>
        <taxon>Hyphomicrobiales</taxon>
        <taxon>Aurantimonadaceae</taxon>
        <taxon>Aureimonas</taxon>
    </lineage>
</organism>
<dbReference type="GO" id="GO:0022904">
    <property type="term" value="P:respiratory electron transport chain"/>
    <property type="evidence" value="ECO:0007669"/>
    <property type="project" value="InterPro"/>
</dbReference>
<keyword evidence="16" id="KW-1185">Reference proteome</keyword>
<feature type="transmembrane region" description="Helical" evidence="13">
    <location>
        <begin position="20"/>
        <end position="41"/>
    </location>
</feature>
<evidence type="ECO:0000256" key="8">
    <source>
        <dbReference type="ARBA" id="ARBA00022982"/>
    </source>
</evidence>
<evidence type="ECO:0000256" key="3">
    <source>
        <dbReference type="ARBA" id="ARBA00022448"/>
    </source>
</evidence>
<name>A0A7W6BRD7_9HYPH</name>
<gene>
    <name evidence="15" type="ORF">GGR05_002822</name>
</gene>
<sequence length="194" mass="21454">MAKSTLADSRFGYGLVSRTLHWTMALLFVWQFVTVFLSAVAEDTAIERFFWGTHYSVGFTLWVLVLLRGAWGLSQLKQRPPHEGPPLLQRAATLGHLVLYLLMVIVPTLAILRAANNGRGLRVYGIELVAPGGEANPALTAPANLLHGFLGWTLFVLIAGHIAMALWHGLVRRDATLRHMTRGPERGPRSLRSV</sequence>
<keyword evidence="8" id="KW-0249">Electron transport</keyword>
<evidence type="ECO:0000313" key="16">
    <source>
        <dbReference type="Proteomes" id="UP000531216"/>
    </source>
</evidence>
<keyword evidence="11 13" id="KW-0472">Membrane</keyword>
<evidence type="ECO:0000256" key="5">
    <source>
        <dbReference type="ARBA" id="ARBA00022617"/>
    </source>
</evidence>
<dbReference type="GO" id="GO:0046872">
    <property type="term" value="F:metal ion binding"/>
    <property type="evidence" value="ECO:0007669"/>
    <property type="project" value="UniProtKB-KW"/>
</dbReference>
<comment type="cofactor">
    <cofactor evidence="1">
        <name>heme b</name>
        <dbReference type="ChEBI" id="CHEBI:60344"/>
    </cofactor>
</comment>